<name>A0A9P6NJR8_9BASI</name>
<feature type="region of interest" description="Disordered" evidence="1">
    <location>
        <begin position="63"/>
        <end position="133"/>
    </location>
</feature>
<evidence type="ECO:0000313" key="3">
    <source>
        <dbReference type="Proteomes" id="UP000886653"/>
    </source>
</evidence>
<comment type="caution">
    <text evidence="2">The sequence shown here is derived from an EMBL/GenBank/DDBJ whole genome shotgun (WGS) entry which is preliminary data.</text>
</comment>
<accession>A0A9P6NJR8</accession>
<organism evidence="2 3">
    <name type="scientific">Cronartium quercuum f. sp. fusiforme G11</name>
    <dbReference type="NCBI Taxonomy" id="708437"/>
    <lineage>
        <taxon>Eukaryota</taxon>
        <taxon>Fungi</taxon>
        <taxon>Dikarya</taxon>
        <taxon>Basidiomycota</taxon>
        <taxon>Pucciniomycotina</taxon>
        <taxon>Pucciniomycetes</taxon>
        <taxon>Pucciniales</taxon>
        <taxon>Coleosporiaceae</taxon>
        <taxon>Cronartium</taxon>
    </lineage>
</organism>
<proteinExistence type="predicted"/>
<evidence type="ECO:0000313" key="2">
    <source>
        <dbReference type="EMBL" id="KAG0145457.1"/>
    </source>
</evidence>
<evidence type="ECO:0000256" key="1">
    <source>
        <dbReference type="SAM" id="MobiDB-lite"/>
    </source>
</evidence>
<dbReference type="AlphaFoldDB" id="A0A9P6NJR8"/>
<protein>
    <submittedName>
        <fullName evidence="2">Uncharacterized protein</fullName>
    </submittedName>
</protein>
<sequence length="133" mass="14250">MVPNEVMVSGIYPASNTNPKFGKPTLKSVAKQTLKFIGDAKIHLLGMRRYVKYGHAEVDIQQVDVEPPLPPAPEIGSRRCRSRAPSGPGPGATTNQVSHVFPHSSRSCARLVGQLPSKKDEDGRSGPGGARPK</sequence>
<gene>
    <name evidence="2" type="ORF">CROQUDRAFT_93826</name>
</gene>
<keyword evidence="3" id="KW-1185">Reference proteome</keyword>
<dbReference type="Proteomes" id="UP000886653">
    <property type="component" value="Unassembled WGS sequence"/>
</dbReference>
<dbReference type="EMBL" id="MU167276">
    <property type="protein sequence ID" value="KAG0145457.1"/>
    <property type="molecule type" value="Genomic_DNA"/>
</dbReference>
<reference evidence="2" key="1">
    <citation type="submission" date="2013-11" db="EMBL/GenBank/DDBJ databases">
        <title>Genome sequence of the fusiform rust pathogen reveals effectors for host alternation and coevolution with pine.</title>
        <authorList>
            <consortium name="DOE Joint Genome Institute"/>
            <person name="Smith K."/>
            <person name="Pendleton A."/>
            <person name="Kubisiak T."/>
            <person name="Anderson C."/>
            <person name="Salamov A."/>
            <person name="Aerts A."/>
            <person name="Riley R."/>
            <person name="Clum A."/>
            <person name="Lindquist E."/>
            <person name="Ence D."/>
            <person name="Campbell M."/>
            <person name="Kronenberg Z."/>
            <person name="Feau N."/>
            <person name="Dhillon B."/>
            <person name="Hamelin R."/>
            <person name="Burleigh J."/>
            <person name="Smith J."/>
            <person name="Yandell M."/>
            <person name="Nelson C."/>
            <person name="Grigoriev I."/>
            <person name="Davis J."/>
        </authorList>
    </citation>
    <scope>NUCLEOTIDE SEQUENCE</scope>
    <source>
        <strain evidence="2">G11</strain>
    </source>
</reference>